<protein>
    <recommendedName>
        <fullName evidence="5">DNA mismatch repair proteins mutS family domain-containing protein</fullName>
    </recommendedName>
</protein>
<dbReference type="Gene3D" id="3.40.50.300">
    <property type="entry name" value="P-loop containing nucleotide triphosphate hydrolases"/>
    <property type="match status" value="1"/>
</dbReference>
<dbReference type="AlphaFoldDB" id="A0A7S2K6C4"/>
<evidence type="ECO:0000256" key="4">
    <source>
        <dbReference type="ARBA" id="ARBA00023125"/>
    </source>
</evidence>
<evidence type="ECO:0000313" key="6">
    <source>
        <dbReference type="EMBL" id="CAD9566336.1"/>
    </source>
</evidence>
<dbReference type="InterPro" id="IPR027417">
    <property type="entry name" value="P-loop_NTPase"/>
</dbReference>
<dbReference type="GO" id="GO:0030983">
    <property type="term" value="F:mismatched DNA binding"/>
    <property type="evidence" value="ECO:0007669"/>
    <property type="project" value="InterPro"/>
</dbReference>
<accession>A0A7S2K6C4</accession>
<dbReference type="GO" id="GO:0006298">
    <property type="term" value="P:mismatch repair"/>
    <property type="evidence" value="ECO:0007669"/>
    <property type="project" value="InterPro"/>
</dbReference>
<dbReference type="GO" id="GO:0032301">
    <property type="term" value="C:MutSalpha complex"/>
    <property type="evidence" value="ECO:0007669"/>
    <property type="project" value="TreeGrafter"/>
</dbReference>
<dbReference type="InterPro" id="IPR045076">
    <property type="entry name" value="MutS"/>
</dbReference>
<feature type="domain" description="DNA mismatch repair proteins mutS family" evidence="5">
    <location>
        <begin position="142"/>
        <end position="158"/>
    </location>
</feature>
<gene>
    <name evidence="6" type="ORF">LDAN0321_LOCUS5412</name>
</gene>
<dbReference type="InterPro" id="IPR000432">
    <property type="entry name" value="DNA_mismatch_repair_MutS_C"/>
</dbReference>
<organism evidence="6">
    <name type="scientific">Leptocylindrus danicus</name>
    <dbReference type="NCBI Taxonomy" id="163516"/>
    <lineage>
        <taxon>Eukaryota</taxon>
        <taxon>Sar</taxon>
        <taxon>Stramenopiles</taxon>
        <taxon>Ochrophyta</taxon>
        <taxon>Bacillariophyta</taxon>
        <taxon>Coscinodiscophyceae</taxon>
        <taxon>Chaetocerotophycidae</taxon>
        <taxon>Leptocylindrales</taxon>
        <taxon>Leptocylindraceae</taxon>
        <taxon>Leptocylindrus</taxon>
    </lineage>
</organism>
<dbReference type="GO" id="GO:0005524">
    <property type="term" value="F:ATP binding"/>
    <property type="evidence" value="ECO:0007669"/>
    <property type="project" value="UniProtKB-KW"/>
</dbReference>
<name>A0A7S2K6C4_9STRA</name>
<keyword evidence="4" id="KW-0238">DNA-binding</keyword>
<evidence type="ECO:0000256" key="2">
    <source>
        <dbReference type="ARBA" id="ARBA00022741"/>
    </source>
</evidence>
<keyword evidence="3" id="KW-0067">ATP-binding</keyword>
<reference evidence="6" key="1">
    <citation type="submission" date="2021-01" db="EMBL/GenBank/DDBJ databases">
        <authorList>
            <person name="Corre E."/>
            <person name="Pelletier E."/>
            <person name="Niang G."/>
            <person name="Scheremetjew M."/>
            <person name="Finn R."/>
            <person name="Kale V."/>
            <person name="Holt S."/>
            <person name="Cochrane G."/>
            <person name="Meng A."/>
            <person name="Brown T."/>
            <person name="Cohen L."/>
        </authorList>
    </citation>
    <scope>NUCLEOTIDE SEQUENCE</scope>
    <source>
        <strain evidence="6">B650</strain>
    </source>
</reference>
<dbReference type="SUPFAM" id="SSF52540">
    <property type="entry name" value="P-loop containing nucleoside triphosphate hydrolases"/>
    <property type="match status" value="1"/>
</dbReference>
<dbReference type="PANTHER" id="PTHR11361:SF148">
    <property type="entry name" value="DNA MISMATCH REPAIR PROTEIN MSH6"/>
    <property type="match status" value="1"/>
</dbReference>
<proteinExistence type="inferred from homology"/>
<evidence type="ECO:0000256" key="1">
    <source>
        <dbReference type="ARBA" id="ARBA00006271"/>
    </source>
</evidence>
<dbReference type="SMART" id="SM00534">
    <property type="entry name" value="MUTSac"/>
    <property type="match status" value="1"/>
</dbReference>
<dbReference type="GO" id="GO:0140664">
    <property type="term" value="F:ATP-dependent DNA damage sensor activity"/>
    <property type="evidence" value="ECO:0007669"/>
    <property type="project" value="InterPro"/>
</dbReference>
<keyword evidence="2" id="KW-0547">Nucleotide-binding</keyword>
<evidence type="ECO:0000259" key="5">
    <source>
        <dbReference type="PROSITE" id="PS00486"/>
    </source>
</evidence>
<sequence>MRVVALGSLAAVSGMPGYCRPDIIDSSTSTCAPVLRVVGGRHPNIDREDFIPNNLTLAEDKRVLLLSGPNMGGKSTLLRQTCLICIMAQMGCYVPATSCELTPMDRIFTRLGASDSILQGQSTFFVELAETAAALRGATTRSLVIMDELGRGTATFDGTAIASAAVQHLVQRNGCLALFATHYHSLLKDWEACPNVMLGHMECMVDTDSNEEQRITFLYTLGNGVCPKSFGINVARLAGLPQEVLEIASKKSAQFEAEMEQDVGTIAGVDANAVAKRIKAAVLAGDVDELTTIWDSLQPRQQTY</sequence>
<evidence type="ECO:0000256" key="3">
    <source>
        <dbReference type="ARBA" id="ARBA00022840"/>
    </source>
</evidence>
<comment type="similarity">
    <text evidence="1">Belongs to the DNA mismatch repair MutS family.</text>
</comment>
<dbReference type="Pfam" id="PF00488">
    <property type="entry name" value="MutS_V"/>
    <property type="match status" value="1"/>
</dbReference>
<dbReference type="PANTHER" id="PTHR11361">
    <property type="entry name" value="DNA MISMATCH REPAIR PROTEIN MUTS FAMILY MEMBER"/>
    <property type="match status" value="1"/>
</dbReference>
<dbReference type="EMBL" id="HBGY01008592">
    <property type="protein sequence ID" value="CAD9566336.1"/>
    <property type="molecule type" value="Transcribed_RNA"/>
</dbReference>
<dbReference type="PROSITE" id="PS00486">
    <property type="entry name" value="DNA_MISMATCH_REPAIR_2"/>
    <property type="match status" value="1"/>
</dbReference>